<feature type="domain" description="Putative restriction endonuclease" evidence="1">
    <location>
        <begin position="15"/>
        <end position="172"/>
    </location>
</feature>
<dbReference type="OrthoDB" id="9804532at2"/>
<organism evidence="2 3">
    <name type="scientific">Deferribacter desulfuricans (strain DSM 14783 / JCM 11476 / NBRC 101012 / SSM1)</name>
    <dbReference type="NCBI Taxonomy" id="639282"/>
    <lineage>
        <taxon>Bacteria</taxon>
        <taxon>Pseudomonadati</taxon>
        <taxon>Deferribacterota</taxon>
        <taxon>Deferribacteres</taxon>
        <taxon>Deferribacterales</taxon>
        <taxon>Deferribacteraceae</taxon>
        <taxon>Deferribacter</taxon>
    </lineage>
</organism>
<gene>
    <name evidence="2" type="ordered locus">DEFDS_1242</name>
</gene>
<proteinExistence type="predicted"/>
<dbReference type="KEGG" id="ddf:DEFDS_1242"/>
<sequence length="194" mass="22771">MSPLAKKIDKKYTYQDYLTWPDEERWEIIDGNAYNMSPAPSTKHQKISRNLIVEIGKQKNNLKNCELFEAPTDVVLDDFNVVQPDIFIVCDKNKITDKNIQGAPDLVIEIVLKSTAYKDTKIKKDLYEAFGVKEYILVFPELEIVERYVLSDGKYGTPERFNWDEALKLKIFDIEIPLWEVFEKEIKEEEQENK</sequence>
<evidence type="ECO:0000259" key="1">
    <source>
        <dbReference type="Pfam" id="PF05685"/>
    </source>
</evidence>
<dbReference type="PANTHER" id="PTHR36558">
    <property type="entry name" value="GLR1098 PROTEIN"/>
    <property type="match status" value="1"/>
</dbReference>
<dbReference type="AlphaFoldDB" id="D3PDN7"/>
<dbReference type="RefSeq" id="WP_013007957.1">
    <property type="nucleotide sequence ID" value="NC_013939.1"/>
</dbReference>
<dbReference type="EMBL" id="AP011529">
    <property type="protein sequence ID" value="BAI80710.1"/>
    <property type="molecule type" value="Genomic_DNA"/>
</dbReference>
<dbReference type="PANTHER" id="PTHR36558:SF1">
    <property type="entry name" value="RESTRICTION ENDONUCLEASE DOMAIN-CONTAINING PROTEIN-RELATED"/>
    <property type="match status" value="1"/>
</dbReference>
<name>D3PDN7_DEFDS</name>
<dbReference type="CDD" id="cd06260">
    <property type="entry name" value="DUF820-like"/>
    <property type="match status" value="1"/>
</dbReference>
<evidence type="ECO:0000313" key="3">
    <source>
        <dbReference type="Proteomes" id="UP000001520"/>
    </source>
</evidence>
<dbReference type="eggNOG" id="COG4636">
    <property type="taxonomic scope" value="Bacteria"/>
</dbReference>
<reference evidence="2 3" key="1">
    <citation type="journal article" date="2010" name="DNA Res.">
        <title>Bacterial lifestyle in a deep-sea hydrothermal vent chimney revealed by the genome sequence of the thermophilic bacterium Deferribacter desulfuricans SSM1.</title>
        <authorList>
            <person name="Takaki Y."/>
            <person name="Shimamura S."/>
            <person name="Nakagawa S."/>
            <person name="Fukuhara Y."/>
            <person name="Horikawa H."/>
            <person name="Ankai A."/>
            <person name="Harada T."/>
            <person name="Hosoyama A."/>
            <person name="Oguchi A."/>
            <person name="Fukui S."/>
            <person name="Fujita N."/>
            <person name="Takami H."/>
            <person name="Takai K."/>
        </authorList>
    </citation>
    <scope>NUCLEOTIDE SEQUENCE [LARGE SCALE GENOMIC DNA]</scope>
    <source>
        <strain evidence="3">DSM 14783 / JCM 11476 / NBRC 101012 / SSM1</strain>
    </source>
</reference>
<dbReference type="SUPFAM" id="SSF52980">
    <property type="entry name" value="Restriction endonuclease-like"/>
    <property type="match status" value="1"/>
</dbReference>
<evidence type="ECO:0000313" key="2">
    <source>
        <dbReference type="EMBL" id="BAI80710.1"/>
    </source>
</evidence>
<dbReference type="Proteomes" id="UP000001520">
    <property type="component" value="Chromosome"/>
</dbReference>
<dbReference type="Pfam" id="PF05685">
    <property type="entry name" value="Uma2"/>
    <property type="match status" value="1"/>
</dbReference>
<keyword evidence="3" id="KW-1185">Reference proteome</keyword>
<dbReference type="InterPro" id="IPR011335">
    <property type="entry name" value="Restrct_endonuc-II-like"/>
</dbReference>
<dbReference type="HOGENOM" id="CLU_076312_0_2_0"/>
<dbReference type="STRING" id="639282.DEFDS_1242"/>
<accession>D3PDN7</accession>
<dbReference type="InterPro" id="IPR012296">
    <property type="entry name" value="Nuclease_put_TT1808"/>
</dbReference>
<protein>
    <recommendedName>
        <fullName evidence="1">Putative restriction endonuclease domain-containing protein</fullName>
    </recommendedName>
</protein>
<dbReference type="InterPro" id="IPR008538">
    <property type="entry name" value="Uma2"/>
</dbReference>
<dbReference type="Gene3D" id="3.90.1570.10">
    <property type="entry name" value="tt1808, chain A"/>
    <property type="match status" value="1"/>
</dbReference>